<sequence>MDKVFQHQQFEAKIYEKWEKSGAFQPKIPIAQSGRRSLSKAKGLTKQPDNQTTKQPFTIIMPPPNANEDLHIGHVRFVTIEDILIRYHRMRGEPTLWLPGADHAGIETQYVFEKKLAEEGKSRFDFDRETLYQMIWDYSMEKRKNMESQLRALGASCDWTRNKFTLDPDIIKIVYRTFKKLYDDGLIYRGKSIVNYCPYCGTTFSQLEVETVERDDELYYLDYGPISIATTRPETIFADVAVAVSPKDKRYKGLVGKKAVVPLINKEVPIIADDLVDPKFGTGALKITPGHDAADFEIGQRHQLEALSVINLAGRMVNTPEKYLGMRPEAARVETVTDLKEAGKLKKTENIHHAVGTCYKHKKPIEPLLWEQWFLKVESLVKKSLDAMDKRQVKFVAKRFEKIARHWYENLRDWNISRQIVWGIRIPAWHCEDCGKWTITAGEKPQKCLECSSTKITQDTDTFDTWFSSGQWPFATLQTAEKGDFEYFYPTSAMETAYDIIPFWVIRMIMLGLYETGKVPFHEVLIHGLVRDKEGHKISKSKGNVIDPLIMVERYGADALRMGVVWGAKIESDISLSEENIRGQRNFANKIWNIARFILMDRTTKKSQPNADDRLILKELEATAKKVTKSLDTYRLNEAVEELYEFVWHKLADIYLEKTKTRRAEAQETLESVLKESLKLLHPFMPFVTEAVWNELGEKESLITSPWPQAS</sequence>
<dbReference type="AlphaFoldDB" id="A0A1F4VCA4"/>
<dbReference type="InterPro" id="IPR002303">
    <property type="entry name" value="Valyl-tRNA_ligase"/>
</dbReference>
<feature type="coiled-coil region" evidence="11">
    <location>
        <begin position="617"/>
        <end position="676"/>
    </location>
</feature>
<dbReference type="SUPFAM" id="SSF52374">
    <property type="entry name" value="Nucleotidylyl transferase"/>
    <property type="match status" value="1"/>
</dbReference>
<protein>
    <recommendedName>
        <fullName evidence="1 9">Valine--tRNA ligase</fullName>
        <ecNumber evidence="1 9">6.1.1.9</ecNumber>
    </recommendedName>
</protein>
<evidence type="ECO:0000256" key="8">
    <source>
        <dbReference type="ARBA" id="ARBA00047552"/>
    </source>
</evidence>
<keyword evidence="3 10" id="KW-0436">Ligase</keyword>
<dbReference type="PANTHER" id="PTHR11946">
    <property type="entry name" value="VALYL-TRNA SYNTHETASES"/>
    <property type="match status" value="1"/>
</dbReference>
<evidence type="ECO:0000256" key="11">
    <source>
        <dbReference type="SAM" id="Coils"/>
    </source>
</evidence>
<dbReference type="InterPro" id="IPR009008">
    <property type="entry name" value="Val/Leu/Ile-tRNA-synth_edit"/>
</dbReference>
<evidence type="ECO:0000256" key="6">
    <source>
        <dbReference type="ARBA" id="ARBA00022917"/>
    </source>
</evidence>
<evidence type="ECO:0000256" key="5">
    <source>
        <dbReference type="ARBA" id="ARBA00022840"/>
    </source>
</evidence>
<dbReference type="InterPro" id="IPR002300">
    <property type="entry name" value="aa-tRNA-synth_Ia"/>
</dbReference>
<keyword evidence="5 10" id="KW-0067">ATP-binding</keyword>
<keyword evidence="4 10" id="KW-0547">Nucleotide-binding</keyword>
<gene>
    <name evidence="15" type="ORF">A2797_02450</name>
</gene>
<dbReference type="Pfam" id="PF00133">
    <property type="entry name" value="tRNA-synt_1"/>
    <property type="match status" value="1"/>
</dbReference>
<dbReference type="Gene3D" id="3.40.50.620">
    <property type="entry name" value="HUPs"/>
    <property type="match status" value="2"/>
</dbReference>
<dbReference type="InterPro" id="IPR013155">
    <property type="entry name" value="M/V/L/I-tRNA-synth_anticd-bd"/>
</dbReference>
<dbReference type="FunFam" id="1.10.730.10:FF:000002">
    <property type="entry name" value="Leucine--tRNA ligase"/>
    <property type="match status" value="1"/>
</dbReference>
<evidence type="ECO:0000256" key="7">
    <source>
        <dbReference type="ARBA" id="ARBA00023146"/>
    </source>
</evidence>
<comment type="caution">
    <text evidence="15">The sequence shown here is derived from an EMBL/GenBank/DDBJ whole genome shotgun (WGS) entry which is preliminary data.</text>
</comment>
<dbReference type="GO" id="GO:0002161">
    <property type="term" value="F:aminoacyl-tRNA deacylase activity"/>
    <property type="evidence" value="ECO:0007669"/>
    <property type="project" value="InterPro"/>
</dbReference>
<evidence type="ECO:0000256" key="3">
    <source>
        <dbReference type="ARBA" id="ARBA00022598"/>
    </source>
</evidence>
<dbReference type="GO" id="GO:0006438">
    <property type="term" value="P:valyl-tRNA aminoacylation"/>
    <property type="evidence" value="ECO:0007669"/>
    <property type="project" value="UniProtKB-UniRule"/>
</dbReference>
<evidence type="ECO:0000256" key="4">
    <source>
        <dbReference type="ARBA" id="ARBA00022741"/>
    </source>
</evidence>
<dbReference type="CDD" id="cd07962">
    <property type="entry name" value="Anticodon_Ia_Val"/>
    <property type="match status" value="1"/>
</dbReference>
<dbReference type="InterPro" id="IPR014729">
    <property type="entry name" value="Rossmann-like_a/b/a_fold"/>
</dbReference>
<dbReference type="SUPFAM" id="SSF47323">
    <property type="entry name" value="Anticodon-binding domain of a subclass of class I aminoacyl-tRNA synthetases"/>
    <property type="match status" value="1"/>
</dbReference>
<keyword evidence="2" id="KW-0963">Cytoplasm</keyword>
<dbReference type="GO" id="GO:0004832">
    <property type="term" value="F:valine-tRNA ligase activity"/>
    <property type="evidence" value="ECO:0007669"/>
    <property type="project" value="UniProtKB-UniRule"/>
</dbReference>
<keyword evidence="7 10" id="KW-0030">Aminoacyl-tRNA synthetase</keyword>
<dbReference type="InterPro" id="IPR009080">
    <property type="entry name" value="tRNAsynth_Ia_anticodon-bd"/>
</dbReference>
<comment type="similarity">
    <text evidence="10">Belongs to the class-I aminoacyl-tRNA synthetase family.</text>
</comment>
<dbReference type="NCBIfam" id="NF004349">
    <property type="entry name" value="PRK05729.1"/>
    <property type="match status" value="1"/>
</dbReference>
<accession>A0A1F4VCA4</accession>
<organism evidence="15 16">
    <name type="scientific">candidate division WWE3 bacterium RIFCSPHIGHO2_01_FULL_48_15</name>
    <dbReference type="NCBI Taxonomy" id="1802619"/>
    <lineage>
        <taxon>Bacteria</taxon>
        <taxon>Katanobacteria</taxon>
    </lineage>
</organism>
<dbReference type="PRINTS" id="PR00986">
    <property type="entry name" value="TRNASYNTHVAL"/>
</dbReference>
<evidence type="ECO:0000256" key="10">
    <source>
        <dbReference type="RuleBase" id="RU363035"/>
    </source>
</evidence>
<dbReference type="PANTHER" id="PTHR11946:SF93">
    <property type="entry name" value="VALINE--TRNA LIGASE, CHLOROPLASTIC_MITOCHONDRIAL 2"/>
    <property type="match status" value="1"/>
</dbReference>
<dbReference type="GO" id="GO:0005524">
    <property type="term" value="F:ATP binding"/>
    <property type="evidence" value="ECO:0007669"/>
    <property type="project" value="UniProtKB-KW"/>
</dbReference>
<dbReference type="NCBIfam" id="TIGR00422">
    <property type="entry name" value="valS"/>
    <property type="match status" value="1"/>
</dbReference>
<evidence type="ECO:0000256" key="9">
    <source>
        <dbReference type="NCBIfam" id="TIGR00422"/>
    </source>
</evidence>
<keyword evidence="6 10" id="KW-0648">Protein biosynthesis</keyword>
<comment type="catalytic activity">
    <reaction evidence="8">
        <text>tRNA(Val) + L-valine + ATP = L-valyl-tRNA(Val) + AMP + diphosphate</text>
        <dbReference type="Rhea" id="RHEA:10704"/>
        <dbReference type="Rhea" id="RHEA-COMP:9672"/>
        <dbReference type="Rhea" id="RHEA-COMP:9708"/>
        <dbReference type="ChEBI" id="CHEBI:30616"/>
        <dbReference type="ChEBI" id="CHEBI:33019"/>
        <dbReference type="ChEBI" id="CHEBI:57762"/>
        <dbReference type="ChEBI" id="CHEBI:78442"/>
        <dbReference type="ChEBI" id="CHEBI:78537"/>
        <dbReference type="ChEBI" id="CHEBI:456215"/>
        <dbReference type="EC" id="6.1.1.9"/>
    </reaction>
</comment>
<dbReference type="PROSITE" id="PS00178">
    <property type="entry name" value="AA_TRNA_LIGASE_I"/>
    <property type="match status" value="1"/>
</dbReference>
<feature type="domain" description="Methionyl/Valyl/Leucyl/Isoleucyl-tRNA synthetase anticodon-binding" evidence="14">
    <location>
        <begin position="613"/>
        <end position="709"/>
    </location>
</feature>
<name>A0A1F4VCA4_UNCKA</name>
<evidence type="ECO:0000313" key="15">
    <source>
        <dbReference type="EMBL" id="OGC54759.1"/>
    </source>
</evidence>
<evidence type="ECO:0000259" key="13">
    <source>
        <dbReference type="Pfam" id="PF00133"/>
    </source>
</evidence>
<dbReference type="CDD" id="cd00817">
    <property type="entry name" value="ValRS_core"/>
    <property type="match status" value="1"/>
</dbReference>
<dbReference type="SUPFAM" id="SSF50677">
    <property type="entry name" value="ValRS/IleRS/LeuRS editing domain"/>
    <property type="match status" value="1"/>
</dbReference>
<feature type="region of interest" description="Disordered" evidence="12">
    <location>
        <begin position="32"/>
        <end position="55"/>
    </location>
</feature>
<evidence type="ECO:0000313" key="16">
    <source>
        <dbReference type="Proteomes" id="UP000179005"/>
    </source>
</evidence>
<dbReference type="EMBL" id="MEVC01000014">
    <property type="protein sequence ID" value="OGC54759.1"/>
    <property type="molecule type" value="Genomic_DNA"/>
</dbReference>
<evidence type="ECO:0000259" key="14">
    <source>
        <dbReference type="Pfam" id="PF08264"/>
    </source>
</evidence>
<reference evidence="15 16" key="1">
    <citation type="journal article" date="2016" name="Nat. Commun.">
        <title>Thousands of microbial genomes shed light on interconnected biogeochemical processes in an aquifer system.</title>
        <authorList>
            <person name="Anantharaman K."/>
            <person name="Brown C.T."/>
            <person name="Hug L.A."/>
            <person name="Sharon I."/>
            <person name="Castelle C.J."/>
            <person name="Probst A.J."/>
            <person name="Thomas B.C."/>
            <person name="Singh A."/>
            <person name="Wilkins M.J."/>
            <person name="Karaoz U."/>
            <person name="Brodie E.L."/>
            <person name="Williams K.H."/>
            <person name="Hubbard S.S."/>
            <person name="Banfield J.F."/>
        </authorList>
    </citation>
    <scope>NUCLEOTIDE SEQUENCE [LARGE SCALE GENOMIC DNA]</scope>
</reference>
<dbReference type="STRING" id="1802619.A2797_02450"/>
<dbReference type="Proteomes" id="UP000179005">
    <property type="component" value="Unassembled WGS sequence"/>
</dbReference>
<proteinExistence type="inferred from homology"/>
<dbReference type="GO" id="GO:0005829">
    <property type="term" value="C:cytosol"/>
    <property type="evidence" value="ECO:0007669"/>
    <property type="project" value="TreeGrafter"/>
</dbReference>
<evidence type="ECO:0000256" key="2">
    <source>
        <dbReference type="ARBA" id="ARBA00022490"/>
    </source>
</evidence>
<keyword evidence="11" id="KW-0175">Coiled coil</keyword>
<dbReference type="EC" id="6.1.1.9" evidence="1 9"/>
<dbReference type="InterPro" id="IPR001412">
    <property type="entry name" value="aa-tRNA-synth_I_CS"/>
</dbReference>
<evidence type="ECO:0000256" key="1">
    <source>
        <dbReference type="ARBA" id="ARBA00013169"/>
    </source>
</evidence>
<evidence type="ECO:0000256" key="12">
    <source>
        <dbReference type="SAM" id="MobiDB-lite"/>
    </source>
</evidence>
<dbReference type="Gene3D" id="1.10.730.10">
    <property type="entry name" value="Isoleucyl-tRNA Synthetase, Domain 1"/>
    <property type="match status" value="1"/>
</dbReference>
<dbReference type="InterPro" id="IPR033705">
    <property type="entry name" value="Anticodon_Ia_Val"/>
</dbReference>
<dbReference type="Pfam" id="PF08264">
    <property type="entry name" value="Anticodon_1"/>
    <property type="match status" value="1"/>
</dbReference>
<feature type="domain" description="Aminoacyl-tRNA synthetase class Ia" evidence="13">
    <location>
        <begin position="47"/>
        <end position="576"/>
    </location>
</feature>